<proteinExistence type="predicted"/>
<dbReference type="EMBL" id="UINC01008491">
    <property type="protein sequence ID" value="SVA38195.1"/>
    <property type="molecule type" value="Genomic_DNA"/>
</dbReference>
<dbReference type="PANTHER" id="PTHR19328">
    <property type="entry name" value="HEDGEHOG-INTERACTING PROTEIN"/>
    <property type="match status" value="1"/>
</dbReference>
<evidence type="ECO:0000313" key="3">
    <source>
        <dbReference type="EMBL" id="SVA38195.1"/>
    </source>
</evidence>
<dbReference type="AlphaFoldDB" id="A0A381VCV2"/>
<reference evidence="3" key="1">
    <citation type="submission" date="2018-05" db="EMBL/GenBank/DDBJ databases">
        <authorList>
            <person name="Lanie J.A."/>
            <person name="Ng W.-L."/>
            <person name="Kazmierczak K.M."/>
            <person name="Andrzejewski T.M."/>
            <person name="Davidsen T.M."/>
            <person name="Wayne K.J."/>
            <person name="Tettelin H."/>
            <person name="Glass J.I."/>
            <person name="Rusch D."/>
            <person name="Podicherti R."/>
            <person name="Tsui H.-C.T."/>
            <person name="Winkler M.E."/>
        </authorList>
    </citation>
    <scope>NUCLEOTIDE SEQUENCE</scope>
</reference>
<accession>A0A381VCV2</accession>
<protein>
    <recommendedName>
        <fullName evidence="2">Glucose/Sorbosone dehydrogenase domain-containing protein</fullName>
    </recommendedName>
</protein>
<feature type="domain" description="Glucose/Sorbosone dehydrogenase" evidence="2">
    <location>
        <begin position="59"/>
        <end position="405"/>
    </location>
</feature>
<sequence>MVQWSAVKISIVAVVTLTVGIMAPAGRAQQSAPTLADTPQVVNSPAGRLRVVPIKGLVYPWALAFLPNGDMLVTEQNRTTLRLIREGVLDPTPIAGFPRPITSQRRDTAGVDVAVHPRFSENRFVYVAFWKPKPDAVHLRTAVVYRGRLEGYQVVDVEEIFESVSWTDGPSAARIIFGPDDKLYLAIGAPGFRETLGDTTWAQDPDHHGGKILRLNDDGTTPVDNPFVDRPGYRPEIFALGIRNAIGMAFRPETGQLWETENGPQGGDEINIIRAGLNYGWPVVTYGRAYSSDPEGARSGLPPPTIQPPTAAPGMEEPFTYYKPSIAIAGMTFYTGDKFPEWTGDLFAGGLAGRQLSRVIFNEQDLESRRQVLLAELGQRIRDVKQGPDGFLYVTTDMQDGAVLRIEPAQ</sequence>
<evidence type="ECO:0000256" key="1">
    <source>
        <dbReference type="SAM" id="MobiDB-lite"/>
    </source>
</evidence>
<evidence type="ECO:0000259" key="2">
    <source>
        <dbReference type="Pfam" id="PF07995"/>
    </source>
</evidence>
<dbReference type="InterPro" id="IPR011042">
    <property type="entry name" value="6-blade_b-propeller_TolB-like"/>
</dbReference>
<organism evidence="3">
    <name type="scientific">marine metagenome</name>
    <dbReference type="NCBI Taxonomy" id="408172"/>
    <lineage>
        <taxon>unclassified sequences</taxon>
        <taxon>metagenomes</taxon>
        <taxon>ecological metagenomes</taxon>
    </lineage>
</organism>
<dbReference type="Pfam" id="PF07995">
    <property type="entry name" value="GSDH"/>
    <property type="match status" value="1"/>
</dbReference>
<dbReference type="SUPFAM" id="SSF50952">
    <property type="entry name" value="Soluble quinoprotein glucose dehydrogenase"/>
    <property type="match status" value="1"/>
</dbReference>
<feature type="compositionally biased region" description="Pro residues" evidence="1">
    <location>
        <begin position="301"/>
        <end position="311"/>
    </location>
</feature>
<dbReference type="PANTHER" id="PTHR19328:SF75">
    <property type="entry name" value="ALDOSE SUGAR DEHYDROGENASE YLII"/>
    <property type="match status" value="1"/>
</dbReference>
<feature type="region of interest" description="Disordered" evidence="1">
    <location>
        <begin position="292"/>
        <end position="313"/>
    </location>
</feature>
<name>A0A381VCV2_9ZZZZ</name>
<gene>
    <name evidence="3" type="ORF">METZ01_LOCUS91049</name>
</gene>
<dbReference type="InterPro" id="IPR011041">
    <property type="entry name" value="Quinoprot_gluc/sorb_DH_b-prop"/>
</dbReference>
<dbReference type="InterPro" id="IPR012938">
    <property type="entry name" value="Glc/Sorbosone_DH"/>
</dbReference>
<dbReference type="Gene3D" id="2.120.10.30">
    <property type="entry name" value="TolB, C-terminal domain"/>
    <property type="match status" value="1"/>
</dbReference>